<evidence type="ECO:0000313" key="1">
    <source>
        <dbReference type="EMBL" id="KAK7807122.1"/>
    </source>
</evidence>
<sequence>MAARVMEVRGLHTAPFDGQPHLVISQKYLEIFMSISITMLQANKNVLFDVWTVPDGGSVKTDVTMTLCSTRPW</sequence>
<organism evidence="1 2">
    <name type="scientific">Myodes glareolus</name>
    <name type="common">Bank vole</name>
    <name type="synonym">Clethrionomys glareolus</name>
    <dbReference type="NCBI Taxonomy" id="447135"/>
    <lineage>
        <taxon>Eukaryota</taxon>
        <taxon>Metazoa</taxon>
        <taxon>Chordata</taxon>
        <taxon>Craniata</taxon>
        <taxon>Vertebrata</taxon>
        <taxon>Euteleostomi</taxon>
        <taxon>Mammalia</taxon>
        <taxon>Eutheria</taxon>
        <taxon>Euarchontoglires</taxon>
        <taxon>Glires</taxon>
        <taxon>Rodentia</taxon>
        <taxon>Myomorpha</taxon>
        <taxon>Muroidea</taxon>
        <taxon>Cricetidae</taxon>
        <taxon>Arvicolinae</taxon>
        <taxon>Myodes</taxon>
    </lineage>
</organism>
<comment type="caution">
    <text evidence="1">The sequence shown here is derived from an EMBL/GenBank/DDBJ whole genome shotgun (WGS) entry which is preliminary data.</text>
</comment>
<protein>
    <submittedName>
        <fullName evidence="1">Uncharacterized protein</fullName>
    </submittedName>
</protein>
<reference evidence="1 2" key="1">
    <citation type="journal article" date="2023" name="bioRxiv">
        <title>Conserved and derived expression patterns and positive selection on dental genes reveal complex evolutionary context of ever-growing rodent molars.</title>
        <authorList>
            <person name="Calamari Z.T."/>
            <person name="Song A."/>
            <person name="Cohen E."/>
            <person name="Akter M."/>
            <person name="Roy R.D."/>
            <person name="Hallikas O."/>
            <person name="Christensen M.M."/>
            <person name="Li P."/>
            <person name="Marangoni P."/>
            <person name="Jernvall J."/>
            <person name="Klein O.D."/>
        </authorList>
    </citation>
    <scope>NUCLEOTIDE SEQUENCE [LARGE SCALE GENOMIC DNA]</scope>
    <source>
        <strain evidence="1">V071</strain>
    </source>
</reference>
<dbReference type="AlphaFoldDB" id="A0AAW0HYC3"/>
<dbReference type="Proteomes" id="UP001488838">
    <property type="component" value="Unassembled WGS sequence"/>
</dbReference>
<gene>
    <name evidence="1" type="ORF">U0070_007422</name>
</gene>
<dbReference type="EMBL" id="JBBHLL010000281">
    <property type="protein sequence ID" value="KAK7807122.1"/>
    <property type="molecule type" value="Genomic_DNA"/>
</dbReference>
<accession>A0AAW0HYC3</accession>
<evidence type="ECO:0000313" key="2">
    <source>
        <dbReference type="Proteomes" id="UP001488838"/>
    </source>
</evidence>
<keyword evidence="2" id="KW-1185">Reference proteome</keyword>
<name>A0AAW0HYC3_MYOGA</name>
<proteinExistence type="predicted"/>